<dbReference type="InterPro" id="IPR029488">
    <property type="entry name" value="Hmw/CFAP97"/>
</dbReference>
<dbReference type="InterPro" id="IPR038792">
    <property type="entry name" value="CFAP97D1/2"/>
</dbReference>
<dbReference type="GeneTree" id="ENSGT00940000164099"/>
<evidence type="ECO:0000313" key="2">
    <source>
        <dbReference type="Ensembl" id="ENSEEEP00000035272.2"/>
    </source>
</evidence>
<reference evidence="3" key="1">
    <citation type="journal article" date="2014" name="Science">
        <title>Nonhuman genetics. Genomic basis for the convergent evolution of electric organs.</title>
        <authorList>
            <person name="Gallant J.R."/>
            <person name="Traeger L.L."/>
            <person name="Volkening J.D."/>
            <person name="Moffett H."/>
            <person name="Chen P.H."/>
            <person name="Novina C.D."/>
            <person name="Phillips G.N.Jr."/>
            <person name="Anand R."/>
            <person name="Wells G.B."/>
            <person name="Pinch M."/>
            <person name="Guth R."/>
            <person name="Unguez G.A."/>
            <person name="Albert J.S."/>
            <person name="Zakon H.H."/>
            <person name="Samanta M.P."/>
            <person name="Sussman M.R."/>
        </authorList>
    </citation>
    <scope>NUCLEOTIDE SEQUENCE [LARGE SCALE GENOMIC DNA]</scope>
</reference>
<name>A0A4W4GCJ9_ELEEL</name>
<keyword evidence="3" id="KW-1185">Reference proteome</keyword>
<dbReference type="Pfam" id="PF13879">
    <property type="entry name" value="Hmw_CFAP97"/>
    <property type="match status" value="1"/>
</dbReference>
<organism evidence="2 3">
    <name type="scientific">Electrophorus electricus</name>
    <name type="common">Electric eel</name>
    <name type="synonym">Gymnotus electricus</name>
    <dbReference type="NCBI Taxonomy" id="8005"/>
    <lineage>
        <taxon>Eukaryota</taxon>
        <taxon>Metazoa</taxon>
        <taxon>Chordata</taxon>
        <taxon>Craniata</taxon>
        <taxon>Vertebrata</taxon>
        <taxon>Euteleostomi</taxon>
        <taxon>Actinopterygii</taxon>
        <taxon>Neopterygii</taxon>
        <taxon>Teleostei</taxon>
        <taxon>Ostariophysi</taxon>
        <taxon>Gymnotiformes</taxon>
        <taxon>Gymnotoidei</taxon>
        <taxon>Gymnotidae</taxon>
        <taxon>Electrophorus</taxon>
    </lineage>
</organism>
<sequence length="186" mass="22102">MHKAYQPLKPATNKLLQKKWDQTCYEEHRKKVKEVKPVVDIKGIPTPTHVQLKLKKTQVQEERQAIIERDNQLLASRLARIGHSKGLIDHRNDYPERSLNSERRREQLLQVTRQNQAIYQRITARESEYRRELWVEDWERVERRRDDIACYPRGVANKQVNSTYTVFSSSLSSSHVESTEEDTQHQ</sequence>
<reference evidence="2" key="4">
    <citation type="submission" date="2025-08" db="UniProtKB">
        <authorList>
            <consortium name="Ensembl"/>
        </authorList>
    </citation>
    <scope>IDENTIFICATION</scope>
</reference>
<dbReference type="PANTHER" id="PTHR33768">
    <property type="entry name" value="MIP11318P"/>
    <property type="match status" value="1"/>
</dbReference>
<evidence type="ECO:0000313" key="3">
    <source>
        <dbReference type="Proteomes" id="UP000314983"/>
    </source>
</evidence>
<dbReference type="OMA" id="MHKSYQP"/>
<accession>A0A4W4GCJ9</accession>
<dbReference type="AlphaFoldDB" id="A0A4W4GCJ9"/>
<reference evidence="2" key="3">
    <citation type="submission" date="2020-05" db="EMBL/GenBank/DDBJ databases">
        <title>Electrophorus electricus (electric eel) genome, fEleEle1, primary haplotype.</title>
        <authorList>
            <person name="Myers G."/>
            <person name="Meyer A."/>
            <person name="Fedrigo O."/>
            <person name="Formenti G."/>
            <person name="Rhie A."/>
            <person name="Tracey A."/>
            <person name="Sims Y."/>
            <person name="Jarvis E.D."/>
        </authorList>
    </citation>
    <scope>NUCLEOTIDE SEQUENCE [LARGE SCALE GENOMIC DNA]</scope>
</reference>
<gene>
    <name evidence="2" type="primary">si:ch211-284k5.2</name>
</gene>
<protein>
    <submittedName>
        <fullName evidence="2">Uncharacterized protein</fullName>
    </submittedName>
</protein>
<dbReference type="Proteomes" id="UP000314983">
    <property type="component" value="Chromosome 2"/>
</dbReference>
<dbReference type="Ensembl" id="ENSEEET00000035685.2">
    <property type="protein sequence ID" value="ENSEEEP00000035272.2"/>
    <property type="gene ID" value="ENSEEEG00000016783.2"/>
</dbReference>
<evidence type="ECO:0000256" key="1">
    <source>
        <dbReference type="ARBA" id="ARBA00008315"/>
    </source>
</evidence>
<reference evidence="2" key="5">
    <citation type="submission" date="2025-09" db="UniProtKB">
        <authorList>
            <consortium name="Ensembl"/>
        </authorList>
    </citation>
    <scope>IDENTIFICATION</scope>
</reference>
<reference evidence="3" key="2">
    <citation type="journal article" date="2017" name="Sci. Adv.">
        <title>A tail of two voltages: Proteomic comparison of the three electric organs of the electric eel.</title>
        <authorList>
            <person name="Traeger L.L."/>
            <person name="Sabat G."/>
            <person name="Barrett-Wilt G.A."/>
            <person name="Wells G.B."/>
            <person name="Sussman M.R."/>
        </authorList>
    </citation>
    <scope>NUCLEOTIDE SEQUENCE [LARGE SCALE GENOMIC DNA]</scope>
</reference>
<comment type="similarity">
    <text evidence="1">Belongs to the CFAP97 family.</text>
</comment>
<dbReference type="STRING" id="8005.ENSEEEP00000035272"/>
<dbReference type="PANTHER" id="PTHR33768:SF6">
    <property type="entry name" value="SI:CH211-284K5.2"/>
    <property type="match status" value="1"/>
</dbReference>
<proteinExistence type="inferred from homology"/>